<comment type="caution">
    <text evidence="8">The sequence shown here is derived from an EMBL/GenBank/DDBJ whole genome shotgun (WGS) entry which is preliminary data.</text>
</comment>
<dbReference type="Proteomes" id="UP001430804">
    <property type="component" value="Unassembled WGS sequence"/>
</dbReference>
<evidence type="ECO:0000256" key="2">
    <source>
        <dbReference type="ARBA" id="ARBA00009399"/>
    </source>
</evidence>
<organism evidence="8 9">
    <name type="scientific">Pseudohoeflea coraliihabitans</name>
    <dbReference type="NCBI Taxonomy" id="2860393"/>
    <lineage>
        <taxon>Bacteria</taxon>
        <taxon>Pseudomonadati</taxon>
        <taxon>Pseudomonadota</taxon>
        <taxon>Alphaproteobacteria</taxon>
        <taxon>Hyphomicrobiales</taxon>
        <taxon>Rhizobiaceae</taxon>
        <taxon>Pseudohoeflea</taxon>
    </lineage>
</organism>
<dbReference type="PANTHER" id="PTHR38459">
    <property type="entry name" value="PROPHAGE BACTOPRENOL-LINKED GLUCOSE TRANSLOCASE HOMOLOG"/>
    <property type="match status" value="1"/>
</dbReference>
<comment type="similarity">
    <text evidence="2">Belongs to the GtrA family.</text>
</comment>
<dbReference type="PANTHER" id="PTHR38459:SF1">
    <property type="entry name" value="PROPHAGE BACTOPRENOL-LINKED GLUCOSE TRANSLOCASE HOMOLOG"/>
    <property type="match status" value="1"/>
</dbReference>
<dbReference type="InterPro" id="IPR007267">
    <property type="entry name" value="GtrA_DPMS_TM"/>
</dbReference>
<evidence type="ECO:0000313" key="9">
    <source>
        <dbReference type="Proteomes" id="UP001430804"/>
    </source>
</evidence>
<comment type="subcellular location">
    <subcellularLocation>
        <location evidence="1">Membrane</location>
        <topology evidence="1">Multi-pass membrane protein</topology>
    </subcellularLocation>
</comment>
<evidence type="ECO:0000256" key="3">
    <source>
        <dbReference type="ARBA" id="ARBA00022692"/>
    </source>
</evidence>
<gene>
    <name evidence="8" type="ORF">KY465_10335</name>
</gene>
<feature type="domain" description="GtrA/DPMS transmembrane" evidence="7">
    <location>
        <begin position="7"/>
        <end position="122"/>
    </location>
</feature>
<keyword evidence="4 6" id="KW-1133">Transmembrane helix</keyword>
<feature type="transmembrane region" description="Helical" evidence="6">
    <location>
        <begin position="99"/>
        <end position="117"/>
    </location>
</feature>
<proteinExistence type="inferred from homology"/>
<accession>A0ABS6WRL5</accession>
<dbReference type="RefSeq" id="WP_219201562.1">
    <property type="nucleotide sequence ID" value="NZ_JAHWQX010000002.1"/>
</dbReference>
<dbReference type="Pfam" id="PF04138">
    <property type="entry name" value="GtrA_DPMS_TM"/>
    <property type="match status" value="1"/>
</dbReference>
<dbReference type="InterPro" id="IPR051401">
    <property type="entry name" value="GtrA_CellWall_Glycosyl"/>
</dbReference>
<keyword evidence="3 6" id="KW-0812">Transmembrane</keyword>
<keyword evidence="5 6" id="KW-0472">Membrane</keyword>
<feature type="transmembrane region" description="Helical" evidence="6">
    <location>
        <begin position="31"/>
        <end position="51"/>
    </location>
</feature>
<evidence type="ECO:0000256" key="1">
    <source>
        <dbReference type="ARBA" id="ARBA00004141"/>
    </source>
</evidence>
<evidence type="ECO:0000259" key="7">
    <source>
        <dbReference type="Pfam" id="PF04138"/>
    </source>
</evidence>
<sequence length="146" mass="15800">MKKLFFFSVAGSIGFIVDVAVLHFVLRYTSFGPYFGRALAIAAANACTWYFNRRFTFDASGRSLAAEGARYGSVGVTSAGINFGSYSLMLLAIPTISPYIALILASSSAMAFSYMGYSRFVFASVSAESDRSAAYRALRRRADPGE</sequence>
<evidence type="ECO:0000313" key="8">
    <source>
        <dbReference type="EMBL" id="MBW3097679.1"/>
    </source>
</evidence>
<dbReference type="EMBL" id="JAHWQX010000002">
    <property type="protein sequence ID" value="MBW3097679.1"/>
    <property type="molecule type" value="Genomic_DNA"/>
</dbReference>
<evidence type="ECO:0000256" key="6">
    <source>
        <dbReference type="SAM" id="Phobius"/>
    </source>
</evidence>
<feature type="transmembrane region" description="Helical" evidence="6">
    <location>
        <begin position="5"/>
        <end position="25"/>
    </location>
</feature>
<protein>
    <submittedName>
        <fullName evidence="8">GtrA family protein</fullName>
    </submittedName>
</protein>
<evidence type="ECO:0000256" key="4">
    <source>
        <dbReference type="ARBA" id="ARBA00022989"/>
    </source>
</evidence>
<evidence type="ECO:0000256" key="5">
    <source>
        <dbReference type="ARBA" id="ARBA00023136"/>
    </source>
</evidence>
<reference evidence="8" key="1">
    <citation type="submission" date="2021-07" db="EMBL/GenBank/DDBJ databases">
        <title>Pseudohoeflea marina sp. nov. a polyhydroxyalcanoate-producing bacterium.</title>
        <authorList>
            <person name="Zheng W."/>
            <person name="Yu S."/>
            <person name="Huang Y."/>
        </authorList>
    </citation>
    <scope>NUCLEOTIDE SEQUENCE</scope>
    <source>
        <strain evidence="8">DP4N28-3</strain>
    </source>
</reference>
<keyword evidence="9" id="KW-1185">Reference proteome</keyword>
<name>A0ABS6WRL5_9HYPH</name>